<dbReference type="AlphaFoldDB" id="A0A9X6B3P5"/>
<keyword evidence="4 5" id="KW-0472">Membrane</keyword>
<sequence length="197" mass="22507">MNNIVLFFTKPRVFFQGKNKVLFPFLVYVLSAMVYLYSVKELTIQKMALSFKDLPPNLAIDVHNTTFFMIVYGFSLVFLILSFIVLSVIVFLGLKIFKKKMSYRETFSLLIHIYIPIAIGNFIVGLLNLLTGNHFTNFLYFFGVPSDFISLNIFIFYSLFILYIVLIEKIKVSSLISIIITVFVGIMMAINSVGGSI</sequence>
<dbReference type="Proteomes" id="UP000190641">
    <property type="component" value="Unassembled WGS sequence"/>
</dbReference>
<feature type="domain" description="Yip1" evidence="6">
    <location>
        <begin position="8"/>
        <end position="187"/>
    </location>
</feature>
<comment type="caution">
    <text evidence="7">The sequence shown here is derived from an EMBL/GenBank/DDBJ whole genome shotgun (WGS) entry which is preliminary data.</text>
</comment>
<gene>
    <name evidence="7" type="ORF">BLX06_30505</name>
</gene>
<evidence type="ECO:0000256" key="4">
    <source>
        <dbReference type="ARBA" id="ARBA00023136"/>
    </source>
</evidence>
<feature type="transmembrane region" description="Helical" evidence="5">
    <location>
        <begin position="67"/>
        <end position="94"/>
    </location>
</feature>
<reference evidence="7 8" key="1">
    <citation type="submission" date="2017-01" db="EMBL/GenBank/DDBJ databases">
        <title>Bacillus cereus isolates.</title>
        <authorList>
            <person name="Beno S.M."/>
        </authorList>
    </citation>
    <scope>NUCLEOTIDE SEQUENCE [LARGE SCALE GENOMIC DNA]</scope>
    <source>
        <strain evidence="7 8">FSL K6-1030</strain>
    </source>
</reference>
<feature type="transmembrane region" description="Helical" evidence="5">
    <location>
        <begin position="148"/>
        <end position="167"/>
    </location>
</feature>
<feature type="transmembrane region" description="Helical" evidence="5">
    <location>
        <begin position="21"/>
        <end position="39"/>
    </location>
</feature>
<evidence type="ECO:0000259" key="6">
    <source>
        <dbReference type="Pfam" id="PF04893"/>
    </source>
</evidence>
<evidence type="ECO:0000313" key="7">
    <source>
        <dbReference type="EMBL" id="OOR71471.1"/>
    </source>
</evidence>
<evidence type="ECO:0000256" key="3">
    <source>
        <dbReference type="ARBA" id="ARBA00022989"/>
    </source>
</evidence>
<name>A0A9X6B3P5_BACCE</name>
<dbReference type="Pfam" id="PF04893">
    <property type="entry name" value="Yip1"/>
    <property type="match status" value="1"/>
</dbReference>
<evidence type="ECO:0000313" key="8">
    <source>
        <dbReference type="Proteomes" id="UP000190641"/>
    </source>
</evidence>
<keyword evidence="2 5" id="KW-0812">Transmembrane</keyword>
<dbReference type="RefSeq" id="WP_176116682.1">
    <property type="nucleotide sequence ID" value="NZ_MUAU01000201.1"/>
</dbReference>
<evidence type="ECO:0000256" key="2">
    <source>
        <dbReference type="ARBA" id="ARBA00022692"/>
    </source>
</evidence>
<accession>A0A9X6B3P5</accession>
<feature type="transmembrane region" description="Helical" evidence="5">
    <location>
        <begin position="106"/>
        <end position="128"/>
    </location>
</feature>
<dbReference type="EMBL" id="MUAU01000201">
    <property type="protein sequence ID" value="OOR71471.1"/>
    <property type="molecule type" value="Genomic_DNA"/>
</dbReference>
<evidence type="ECO:0000256" key="1">
    <source>
        <dbReference type="ARBA" id="ARBA00004141"/>
    </source>
</evidence>
<comment type="subcellular location">
    <subcellularLocation>
        <location evidence="1">Membrane</location>
        <topology evidence="1">Multi-pass membrane protein</topology>
    </subcellularLocation>
</comment>
<proteinExistence type="predicted"/>
<organism evidence="7 8">
    <name type="scientific">Bacillus cereus</name>
    <dbReference type="NCBI Taxonomy" id="1396"/>
    <lineage>
        <taxon>Bacteria</taxon>
        <taxon>Bacillati</taxon>
        <taxon>Bacillota</taxon>
        <taxon>Bacilli</taxon>
        <taxon>Bacillales</taxon>
        <taxon>Bacillaceae</taxon>
        <taxon>Bacillus</taxon>
        <taxon>Bacillus cereus group</taxon>
    </lineage>
</organism>
<protein>
    <recommendedName>
        <fullName evidence="6">Yip1 domain-containing protein</fullName>
    </recommendedName>
</protein>
<feature type="transmembrane region" description="Helical" evidence="5">
    <location>
        <begin position="174"/>
        <end position="194"/>
    </location>
</feature>
<dbReference type="GO" id="GO:0016020">
    <property type="term" value="C:membrane"/>
    <property type="evidence" value="ECO:0007669"/>
    <property type="project" value="UniProtKB-SubCell"/>
</dbReference>
<evidence type="ECO:0000256" key="5">
    <source>
        <dbReference type="SAM" id="Phobius"/>
    </source>
</evidence>
<dbReference type="InterPro" id="IPR006977">
    <property type="entry name" value="Yip1_dom"/>
</dbReference>
<keyword evidence="3 5" id="KW-1133">Transmembrane helix</keyword>